<dbReference type="Proteomes" id="UP000504603">
    <property type="component" value="Unplaced"/>
</dbReference>
<protein>
    <submittedName>
        <fullName evidence="3">Uncharacterized protein LOC111012800 isoform X1</fullName>
    </submittedName>
</protein>
<organism evidence="2 3">
    <name type="scientific">Momordica charantia</name>
    <name type="common">Bitter gourd</name>
    <name type="synonym">Balsam pear</name>
    <dbReference type="NCBI Taxonomy" id="3673"/>
    <lineage>
        <taxon>Eukaryota</taxon>
        <taxon>Viridiplantae</taxon>
        <taxon>Streptophyta</taxon>
        <taxon>Embryophyta</taxon>
        <taxon>Tracheophyta</taxon>
        <taxon>Spermatophyta</taxon>
        <taxon>Magnoliopsida</taxon>
        <taxon>eudicotyledons</taxon>
        <taxon>Gunneridae</taxon>
        <taxon>Pentapetalae</taxon>
        <taxon>rosids</taxon>
        <taxon>fabids</taxon>
        <taxon>Cucurbitales</taxon>
        <taxon>Cucurbitaceae</taxon>
        <taxon>Momordiceae</taxon>
        <taxon>Momordica</taxon>
    </lineage>
</organism>
<evidence type="ECO:0000256" key="1">
    <source>
        <dbReference type="SAM" id="MobiDB-lite"/>
    </source>
</evidence>
<feature type="region of interest" description="Disordered" evidence="1">
    <location>
        <begin position="337"/>
        <end position="356"/>
    </location>
</feature>
<dbReference type="AlphaFoldDB" id="A0A6J1CME3"/>
<dbReference type="KEGG" id="mcha:111012800"/>
<feature type="region of interest" description="Disordered" evidence="1">
    <location>
        <begin position="129"/>
        <end position="166"/>
    </location>
</feature>
<name>A0A6J1CME3_MOMCH</name>
<sequence length="356" mass="39539">MAPMKFNDHWAFLEEFEAPMWVDLTLEGKSNNHNIDDKWFYTHHPIHQCSYHDLKSASSQLLGEGKNLDFELSVSSSPNIPDSVSRSRGNDFDDKKWKGSCRDFTIDKHMVTSQPLGNSSTLLSDMRRSLRKSYATRQASRLEVNNNSRRQSSGRNSSSSNSSVCSSLNPGFGAKIINSMSEQDPKKARGLGSFSRMTHAAMNKSKVSSVSSSTLMIQVEDVSSNSRRFGKVYNAKSAHMEASKPKILRSKSSLLQKRDEQNACLRPKKKGVLAGRCKIAVAGKENAIGGRIAVSQKGDGRVPSTVSMVKDQKRTQHKVPQRIGGRSVVSLKQQAKNCHPSEGKNLENGSQRVYFR</sequence>
<feature type="compositionally biased region" description="Low complexity" evidence="1">
    <location>
        <begin position="145"/>
        <end position="166"/>
    </location>
</feature>
<evidence type="ECO:0000313" key="3">
    <source>
        <dbReference type="RefSeq" id="XP_022142759.1"/>
    </source>
</evidence>
<dbReference type="GeneID" id="111012800"/>
<feature type="compositionally biased region" description="Polar residues" evidence="1">
    <location>
        <begin position="347"/>
        <end position="356"/>
    </location>
</feature>
<keyword evidence="2" id="KW-1185">Reference proteome</keyword>
<dbReference type="OrthoDB" id="1923324at2759"/>
<reference evidence="3" key="1">
    <citation type="submission" date="2025-08" db="UniProtKB">
        <authorList>
            <consortium name="RefSeq"/>
        </authorList>
    </citation>
    <scope>IDENTIFICATION</scope>
    <source>
        <strain evidence="3">OHB3-1</strain>
    </source>
</reference>
<dbReference type="RefSeq" id="XP_022142759.1">
    <property type="nucleotide sequence ID" value="XM_022287067.1"/>
</dbReference>
<accession>A0A6J1CME3</accession>
<evidence type="ECO:0000313" key="2">
    <source>
        <dbReference type="Proteomes" id="UP000504603"/>
    </source>
</evidence>
<proteinExistence type="predicted"/>
<gene>
    <name evidence="3" type="primary">LOC111012800</name>
</gene>